<keyword evidence="5" id="KW-0732">Signal</keyword>
<keyword evidence="4" id="KW-0560">Oxidoreductase</keyword>
<dbReference type="PANTHER" id="PTHR42973:SF13">
    <property type="entry name" value="FAD-BINDING PCMH-TYPE DOMAIN-CONTAINING PROTEIN"/>
    <property type="match status" value="1"/>
</dbReference>
<dbReference type="Pfam" id="PF01565">
    <property type="entry name" value="FAD_binding_4"/>
    <property type="match status" value="1"/>
</dbReference>
<comment type="similarity">
    <text evidence="1">Belongs to the oxygen-dependent FAD-linked oxidoreductase family.</text>
</comment>
<feature type="signal peptide" evidence="5">
    <location>
        <begin position="1"/>
        <end position="27"/>
    </location>
</feature>
<dbReference type="SUPFAM" id="SSF56176">
    <property type="entry name" value="FAD-binding/transporter-associated domain-like"/>
    <property type="match status" value="1"/>
</dbReference>
<dbReference type="PANTHER" id="PTHR42973">
    <property type="entry name" value="BINDING OXIDOREDUCTASE, PUTATIVE (AFU_ORTHOLOGUE AFUA_1G17690)-RELATED"/>
    <property type="match status" value="1"/>
</dbReference>
<dbReference type="GO" id="GO:0016491">
    <property type="term" value="F:oxidoreductase activity"/>
    <property type="evidence" value="ECO:0007669"/>
    <property type="project" value="UniProtKB-KW"/>
</dbReference>
<evidence type="ECO:0000256" key="1">
    <source>
        <dbReference type="ARBA" id="ARBA00005466"/>
    </source>
</evidence>
<evidence type="ECO:0000313" key="7">
    <source>
        <dbReference type="EMBL" id="TFK35825.1"/>
    </source>
</evidence>
<keyword evidence="2" id="KW-0285">Flavoprotein</keyword>
<dbReference type="STRING" id="68775.A0A5C3LSQ3"/>
<evidence type="ECO:0000259" key="6">
    <source>
        <dbReference type="PROSITE" id="PS51387"/>
    </source>
</evidence>
<evidence type="ECO:0000256" key="3">
    <source>
        <dbReference type="ARBA" id="ARBA00022827"/>
    </source>
</evidence>
<evidence type="ECO:0000256" key="4">
    <source>
        <dbReference type="ARBA" id="ARBA00023002"/>
    </source>
</evidence>
<name>A0A5C3LSQ3_9AGAR</name>
<dbReference type="PROSITE" id="PS51387">
    <property type="entry name" value="FAD_PCMH"/>
    <property type="match status" value="1"/>
</dbReference>
<dbReference type="Gene3D" id="3.30.465.10">
    <property type="match status" value="1"/>
</dbReference>
<evidence type="ECO:0000256" key="5">
    <source>
        <dbReference type="SAM" id="SignalP"/>
    </source>
</evidence>
<dbReference type="Proteomes" id="UP000308652">
    <property type="component" value="Unassembled WGS sequence"/>
</dbReference>
<protein>
    <submittedName>
        <fullName evidence="7">FAD-binding domain-containing protein</fullName>
    </submittedName>
</protein>
<dbReference type="InterPro" id="IPR012951">
    <property type="entry name" value="BBE"/>
</dbReference>
<dbReference type="EMBL" id="ML213618">
    <property type="protein sequence ID" value="TFK35825.1"/>
    <property type="molecule type" value="Genomic_DNA"/>
</dbReference>
<proteinExistence type="inferred from homology"/>
<dbReference type="Gene3D" id="3.30.43.10">
    <property type="entry name" value="Uridine Diphospho-n-acetylenolpyruvylglucosamine Reductase, domain 2"/>
    <property type="match status" value="1"/>
</dbReference>
<dbReference type="InterPro" id="IPR036318">
    <property type="entry name" value="FAD-bd_PCMH-like_sf"/>
</dbReference>
<reference evidence="7 8" key="1">
    <citation type="journal article" date="2019" name="Nat. Ecol. Evol.">
        <title>Megaphylogeny resolves global patterns of mushroom evolution.</title>
        <authorList>
            <person name="Varga T."/>
            <person name="Krizsan K."/>
            <person name="Foldi C."/>
            <person name="Dima B."/>
            <person name="Sanchez-Garcia M."/>
            <person name="Sanchez-Ramirez S."/>
            <person name="Szollosi G.J."/>
            <person name="Szarkandi J.G."/>
            <person name="Papp V."/>
            <person name="Albert L."/>
            <person name="Andreopoulos W."/>
            <person name="Angelini C."/>
            <person name="Antonin V."/>
            <person name="Barry K.W."/>
            <person name="Bougher N.L."/>
            <person name="Buchanan P."/>
            <person name="Buyck B."/>
            <person name="Bense V."/>
            <person name="Catcheside P."/>
            <person name="Chovatia M."/>
            <person name="Cooper J."/>
            <person name="Damon W."/>
            <person name="Desjardin D."/>
            <person name="Finy P."/>
            <person name="Geml J."/>
            <person name="Haridas S."/>
            <person name="Hughes K."/>
            <person name="Justo A."/>
            <person name="Karasinski D."/>
            <person name="Kautmanova I."/>
            <person name="Kiss B."/>
            <person name="Kocsube S."/>
            <person name="Kotiranta H."/>
            <person name="LaButti K.M."/>
            <person name="Lechner B.E."/>
            <person name="Liimatainen K."/>
            <person name="Lipzen A."/>
            <person name="Lukacs Z."/>
            <person name="Mihaltcheva S."/>
            <person name="Morgado L.N."/>
            <person name="Niskanen T."/>
            <person name="Noordeloos M.E."/>
            <person name="Ohm R.A."/>
            <person name="Ortiz-Santana B."/>
            <person name="Ovrebo C."/>
            <person name="Racz N."/>
            <person name="Riley R."/>
            <person name="Savchenko A."/>
            <person name="Shiryaev A."/>
            <person name="Soop K."/>
            <person name="Spirin V."/>
            <person name="Szebenyi C."/>
            <person name="Tomsovsky M."/>
            <person name="Tulloss R.E."/>
            <person name="Uehling J."/>
            <person name="Grigoriev I.V."/>
            <person name="Vagvolgyi C."/>
            <person name="Papp T."/>
            <person name="Martin F.M."/>
            <person name="Miettinen O."/>
            <person name="Hibbett D.S."/>
            <person name="Nagy L.G."/>
        </authorList>
    </citation>
    <scope>NUCLEOTIDE SEQUENCE [LARGE SCALE GENOMIC DNA]</scope>
    <source>
        <strain evidence="7 8">CBS 166.37</strain>
    </source>
</reference>
<dbReference type="Gene3D" id="3.40.462.20">
    <property type="match status" value="1"/>
</dbReference>
<dbReference type="GO" id="GO:0071949">
    <property type="term" value="F:FAD binding"/>
    <property type="evidence" value="ECO:0007669"/>
    <property type="project" value="InterPro"/>
</dbReference>
<evidence type="ECO:0000256" key="2">
    <source>
        <dbReference type="ARBA" id="ARBA00022630"/>
    </source>
</evidence>
<keyword evidence="8" id="KW-1185">Reference proteome</keyword>
<dbReference type="OrthoDB" id="2151789at2759"/>
<keyword evidence="3" id="KW-0274">FAD</keyword>
<feature type="domain" description="FAD-binding PCMH-type" evidence="6">
    <location>
        <begin position="68"/>
        <end position="238"/>
    </location>
</feature>
<accession>A0A5C3LSQ3</accession>
<dbReference type="AlphaFoldDB" id="A0A5C3LSQ3"/>
<gene>
    <name evidence="7" type="ORF">BDQ12DRAFT_687630</name>
</gene>
<dbReference type="InterPro" id="IPR006094">
    <property type="entry name" value="Oxid_FAD_bind_N"/>
</dbReference>
<dbReference type="InterPro" id="IPR016169">
    <property type="entry name" value="FAD-bd_PCMH_sub2"/>
</dbReference>
<dbReference type="InterPro" id="IPR016167">
    <property type="entry name" value="FAD-bd_PCMH_sub1"/>
</dbReference>
<dbReference type="Pfam" id="PF08031">
    <property type="entry name" value="BBE"/>
    <property type="match status" value="1"/>
</dbReference>
<feature type="chain" id="PRO_5023119428" evidence="5">
    <location>
        <begin position="28"/>
        <end position="492"/>
    </location>
</feature>
<dbReference type="InterPro" id="IPR016166">
    <property type="entry name" value="FAD-bd_PCMH"/>
</dbReference>
<sequence length="492" mass="52716">MMGFNLTSSFLLTALLGVFGTVVSASAKPTIDPICFLISKAASSATDVYYPGSPDYIEGISHYANRSSTQISKCVVEPGTAQDVGTIMKIIGAARVPFAVIGGGHATNPGFSSTTGIHIEMRRFSKVVYDNTKQTATIGAGLIWDDVYAALEPYNVKVAGGRVTGIGVAGFILGGGYSWLTNQHGLAIDTVQGFELVTPEGKILTVTQSLNPDLFFGLKGGSNNFGIVTSFTLRTFPQAQIWGGIMYVDGSQMPQVTAAVSTFSANATDPKAALLASYVSTLGQLVITLLFFYDGMAPPTGIFDDLLAIPSFVKDVRSRSYLSLVQSGGDVSHDQRSIYHTISPLQLTPALSDVILNETVFWGAQLGPKSAFAVAYAIEPFLPTIYSHNTTPTAFPPTRSIPFLPFNIWYSWNVSSFDNDFHTAARQSAAHIRAAAISQGQLDIAKTPLYPNYAIFDTPLKDIYGSNLPRLRSIKARIDPRNVMGLAGGFKL</sequence>
<evidence type="ECO:0000313" key="8">
    <source>
        <dbReference type="Proteomes" id="UP000308652"/>
    </source>
</evidence>
<dbReference type="InterPro" id="IPR050416">
    <property type="entry name" value="FAD-linked_Oxidoreductase"/>
</dbReference>
<organism evidence="7 8">
    <name type="scientific">Crucibulum laeve</name>
    <dbReference type="NCBI Taxonomy" id="68775"/>
    <lineage>
        <taxon>Eukaryota</taxon>
        <taxon>Fungi</taxon>
        <taxon>Dikarya</taxon>
        <taxon>Basidiomycota</taxon>
        <taxon>Agaricomycotina</taxon>
        <taxon>Agaricomycetes</taxon>
        <taxon>Agaricomycetidae</taxon>
        <taxon>Agaricales</taxon>
        <taxon>Agaricineae</taxon>
        <taxon>Nidulariaceae</taxon>
        <taxon>Crucibulum</taxon>
    </lineage>
</organism>